<dbReference type="RefSeq" id="WP_120068242.1">
    <property type="nucleotide sequence ID" value="NZ_CP126113.1"/>
</dbReference>
<protein>
    <submittedName>
        <fullName evidence="1">Cell division protein FtsN</fullName>
    </submittedName>
</protein>
<evidence type="ECO:0000313" key="1">
    <source>
        <dbReference type="EMBL" id="RWR15040.1"/>
    </source>
</evidence>
<reference evidence="1" key="1">
    <citation type="submission" date="2018-12" db="EMBL/GenBank/DDBJ databases">
        <authorList>
            <person name="Sun L."/>
            <person name="Chen Z."/>
        </authorList>
    </citation>
    <scope>NUCLEOTIDE SEQUENCE [LARGE SCALE GENOMIC DNA]</scope>
    <source>
        <strain evidence="1">DSM 16012</strain>
    </source>
</reference>
<accession>A0A443J3L8</accession>
<gene>
    <name evidence="1" type="ORF">D4N35_000405</name>
</gene>
<dbReference type="AlphaFoldDB" id="A0A443J3L8"/>
<dbReference type="Pfam" id="PF12389">
    <property type="entry name" value="Peptidase_M73"/>
    <property type="match status" value="1"/>
</dbReference>
<keyword evidence="1" id="KW-0132">Cell division</keyword>
<dbReference type="EMBL" id="QYTU02000001">
    <property type="protein sequence ID" value="RWR15040.1"/>
    <property type="molecule type" value="Genomic_DNA"/>
</dbReference>
<comment type="caution">
    <text evidence="1">The sequence shown here is derived from an EMBL/GenBank/DDBJ whole genome shotgun (WGS) entry which is preliminary data.</text>
</comment>
<keyword evidence="2" id="KW-1185">Reference proteome</keyword>
<dbReference type="NCBIfam" id="TIGR04088">
    <property type="entry name" value="cognate_SipW"/>
    <property type="match status" value="1"/>
</dbReference>
<name>A0A443J3L8_9BACI</name>
<organism evidence="1 2">
    <name type="scientific">Siminovitchia fortis</name>
    <dbReference type="NCBI Taxonomy" id="254758"/>
    <lineage>
        <taxon>Bacteria</taxon>
        <taxon>Bacillati</taxon>
        <taxon>Bacillota</taxon>
        <taxon>Bacilli</taxon>
        <taxon>Bacillales</taxon>
        <taxon>Bacillaceae</taxon>
        <taxon>Siminovitchia</taxon>
    </lineage>
</organism>
<proteinExistence type="predicted"/>
<dbReference type="GO" id="GO:0051301">
    <property type="term" value="P:cell division"/>
    <property type="evidence" value="ECO:0007669"/>
    <property type="project" value="UniProtKB-KW"/>
</dbReference>
<dbReference type="InterPro" id="IPR023833">
    <property type="entry name" value="Signal_pept_SipW-depend-type"/>
</dbReference>
<dbReference type="Proteomes" id="UP000273811">
    <property type="component" value="Unassembled WGS sequence"/>
</dbReference>
<dbReference type="InterPro" id="IPR022121">
    <property type="entry name" value="Peptidase_M73_camelysin"/>
</dbReference>
<dbReference type="OrthoDB" id="2660939at2"/>
<keyword evidence="1" id="KW-0131">Cell cycle</keyword>
<sequence length="194" mass="21184">MSIKKKLGMGVASAALGIALVGGGTFAYFSDVEATNNTFAAGTLDLAVDPTSIINVENIKPGDKMFRNFKLKNGGTLDIGAVDLITSYEVVDAKGDNGGEDFGKHIRVNFMHNASNDSIPIWSTTLAELKEISPDLLREKVESVFKKGIKAGEENRLYVQFEFVDNGQDQNIFQGDKLELKWTFDAKQTKGENK</sequence>
<evidence type="ECO:0000313" key="2">
    <source>
        <dbReference type="Proteomes" id="UP000273811"/>
    </source>
</evidence>